<dbReference type="AlphaFoldDB" id="A0A5P3XCD3"/>
<dbReference type="Gene3D" id="3.90.75.20">
    <property type="match status" value="1"/>
</dbReference>
<sequence>MTGRPKGSKNSAMHVWSNEEKEYLKEITPGNPHNEILELMNNKFEYQFSLSQIKGAIKRYKLNTGRTGRFEKGQVSWNKGTKGLTQANKTSFKKGNIPVNYKPVGSERITKDGYTEIKVEDPNKWRLKQQVVWEEHNGKIPKGSAVLFADGDKSNLCIENLILVTRKQLSTLNRYNLIKPDAELTKTGINIANVISKINEVKNRK</sequence>
<dbReference type="InterPro" id="IPR044925">
    <property type="entry name" value="His-Me_finger_sf"/>
</dbReference>
<feature type="domain" description="HNH nuclease" evidence="1">
    <location>
        <begin position="127"/>
        <end position="169"/>
    </location>
</feature>
<evidence type="ECO:0000313" key="3">
    <source>
        <dbReference type="Proteomes" id="UP000326961"/>
    </source>
</evidence>
<dbReference type="EMBL" id="CP032452">
    <property type="protein sequence ID" value="QEZ68010.1"/>
    <property type="molecule type" value="Genomic_DNA"/>
</dbReference>
<accession>A0A5P3XCD3</accession>
<dbReference type="SUPFAM" id="SSF54060">
    <property type="entry name" value="His-Me finger endonucleases"/>
    <property type="match status" value="1"/>
</dbReference>
<dbReference type="InterPro" id="IPR003615">
    <property type="entry name" value="HNH_nuc"/>
</dbReference>
<dbReference type="Pfam" id="PF13392">
    <property type="entry name" value="HNH_3"/>
    <property type="match status" value="1"/>
</dbReference>
<dbReference type="Proteomes" id="UP000326961">
    <property type="component" value="Chromosome"/>
</dbReference>
<protein>
    <submittedName>
        <fullName evidence="2">HNH endonuclease</fullName>
    </submittedName>
</protein>
<name>A0A5P3XCD3_PARBF</name>
<reference evidence="2 3" key="1">
    <citation type="submission" date="2018-09" db="EMBL/GenBank/DDBJ databases">
        <title>A clostridial neurotoxin that targets Anopheles mosquitoes.</title>
        <authorList>
            <person name="Contreras E."/>
            <person name="Masuyer G."/>
            <person name="Qureshi N."/>
            <person name="Chawla S."/>
            <person name="Lim H.L."/>
            <person name="Chen J."/>
            <person name="Stenmark P."/>
            <person name="Gill S."/>
        </authorList>
    </citation>
    <scope>NUCLEOTIDE SEQUENCE [LARGE SCALE GENOMIC DNA]</scope>
    <source>
        <strain evidence="2 3">Cbm</strain>
    </source>
</reference>
<proteinExistence type="predicted"/>
<evidence type="ECO:0000313" key="2">
    <source>
        <dbReference type="EMBL" id="QEZ68010.1"/>
    </source>
</evidence>
<gene>
    <name evidence="2" type="ORF">D4A35_03310</name>
</gene>
<keyword evidence="2" id="KW-0540">Nuclease</keyword>
<dbReference type="RefSeq" id="WP_150885903.1">
    <property type="nucleotide sequence ID" value="NZ_CP032452.1"/>
</dbReference>
<keyword evidence="2" id="KW-0378">Hydrolase</keyword>
<organism evidence="2 3">
    <name type="scientific">Paraclostridium bifermentans</name>
    <name type="common">Clostridium bifermentans</name>
    <dbReference type="NCBI Taxonomy" id="1490"/>
    <lineage>
        <taxon>Bacteria</taxon>
        <taxon>Bacillati</taxon>
        <taxon>Bacillota</taxon>
        <taxon>Clostridia</taxon>
        <taxon>Peptostreptococcales</taxon>
        <taxon>Peptostreptococcaceae</taxon>
        <taxon>Paraclostridium</taxon>
    </lineage>
</organism>
<evidence type="ECO:0000259" key="1">
    <source>
        <dbReference type="Pfam" id="PF13392"/>
    </source>
</evidence>
<dbReference type="GO" id="GO:0004519">
    <property type="term" value="F:endonuclease activity"/>
    <property type="evidence" value="ECO:0007669"/>
    <property type="project" value="UniProtKB-KW"/>
</dbReference>
<keyword evidence="2" id="KW-0255">Endonuclease</keyword>